<feature type="transmembrane region" description="Helical" evidence="2">
    <location>
        <begin position="949"/>
        <end position="976"/>
    </location>
</feature>
<evidence type="ECO:0000313" key="5">
    <source>
        <dbReference type="EMBL" id="OHT15513.1"/>
    </source>
</evidence>
<feature type="domain" description="Guanylate cyclase" evidence="4">
    <location>
        <begin position="1413"/>
        <end position="1545"/>
    </location>
</feature>
<feature type="transmembrane region" description="Helical" evidence="2">
    <location>
        <begin position="1164"/>
        <end position="1185"/>
    </location>
</feature>
<keyword evidence="2" id="KW-0812">Transmembrane</keyword>
<evidence type="ECO:0008006" key="7">
    <source>
        <dbReference type="Google" id="ProtNLM"/>
    </source>
</evidence>
<dbReference type="CDD" id="cd07302">
    <property type="entry name" value="CHD"/>
    <property type="match status" value="1"/>
</dbReference>
<dbReference type="PANTHER" id="PTHR45655">
    <property type="entry name" value="GUANYLATE CYCLASE SOLUBLE SUBUNIT BETA-2"/>
    <property type="match status" value="1"/>
</dbReference>
<dbReference type="NCBIfam" id="TIGR00229">
    <property type="entry name" value="sensory_box"/>
    <property type="match status" value="1"/>
</dbReference>
<accession>A0A1J4KW20</accession>
<dbReference type="SMART" id="SM00091">
    <property type="entry name" value="PAS"/>
    <property type="match status" value="1"/>
</dbReference>
<comment type="caution">
    <text evidence="5">The sequence shown here is derived from an EMBL/GenBank/DDBJ whole genome shotgun (WGS) entry which is preliminary data.</text>
</comment>
<gene>
    <name evidence="5" type="ORF">TRFO_02833</name>
</gene>
<dbReference type="Pfam" id="PF00211">
    <property type="entry name" value="Guanylate_cyc"/>
    <property type="match status" value="1"/>
</dbReference>
<dbReference type="GO" id="GO:0019934">
    <property type="term" value="P:cGMP-mediated signaling"/>
    <property type="evidence" value="ECO:0007669"/>
    <property type="project" value="TreeGrafter"/>
</dbReference>
<dbReference type="SUPFAM" id="SSF55073">
    <property type="entry name" value="Nucleotide cyclase"/>
    <property type="match status" value="1"/>
</dbReference>
<dbReference type="GO" id="GO:0008074">
    <property type="term" value="C:guanylate cyclase complex, soluble"/>
    <property type="evidence" value="ECO:0007669"/>
    <property type="project" value="TreeGrafter"/>
</dbReference>
<dbReference type="Proteomes" id="UP000179807">
    <property type="component" value="Unassembled WGS sequence"/>
</dbReference>
<dbReference type="InterPro" id="IPR029787">
    <property type="entry name" value="Nucleotide_cyclase"/>
</dbReference>
<proteinExistence type="predicted"/>
<dbReference type="SUPFAM" id="SSF55785">
    <property type="entry name" value="PYP-like sensor domain (PAS domain)"/>
    <property type="match status" value="1"/>
</dbReference>
<evidence type="ECO:0000259" key="3">
    <source>
        <dbReference type="PROSITE" id="PS50112"/>
    </source>
</evidence>
<feature type="region of interest" description="Disordered" evidence="1">
    <location>
        <begin position="590"/>
        <end position="613"/>
    </location>
</feature>
<dbReference type="InterPro" id="IPR000014">
    <property type="entry name" value="PAS"/>
</dbReference>
<dbReference type="Gene3D" id="3.30.70.1230">
    <property type="entry name" value="Nucleotide cyclase"/>
    <property type="match status" value="1"/>
</dbReference>
<name>A0A1J4KW20_9EUKA</name>
<feature type="transmembrane region" description="Helical" evidence="2">
    <location>
        <begin position="284"/>
        <end position="302"/>
    </location>
</feature>
<sequence>MSSAASSHHSSRLSSTAAEARFHGVLTVSKNRVIRRLNFNFFSYIFLLLPPSNYFLIIIEGVRYLQWYLPCLIPGSRVLYPDGSSSQLYVGILSAFNRLVPAFIDTEYYIIFASIYIAVFVSFYILFFISLYLFSKNSMIPRQITWFIVNFFESIWVIMQPIILAVTGDQFGLIFIHNKDVGNVSVWICFIFVVIVYCIIGFCHEAYVSISLSFRPSSIPAYHHNLEITILHLTGGLSFITSLLPYCGKGVKITLYIFSILIYLSSFAFVPLLSCFIKIRHASVFFAISCSAVTTIIINMIFDLLGMPMNSIVLLVEYLIIIIFIIIFTMTSKNRIIKTTFVLDRIADNPDCFDNEILNIFQAIIYAGIGFSTSHPIVNNWKFLRMTTERWPYVSSTWMIWARFVSCFPDENRLLLWIDDQIQRFIYHAESIQHFRAQIHYIVQRREASMTSQLKRKVAECNRLTVACRSRMRAYWESVMQGNAFDMEASALAAQNSIEEAETTIQHLLSMYPNNQYVTNSYLRFLTGIKADPIEVKKWTNNYNALKSGQTITPDIPQQQGIALFPNLLSLTVAKQSAGLQTALIPDVVTSQSSRMPPSSPNSARTDENNEENGNPLLASIRVSIYDLSVPAIKNASIVLSVFFALIFAIIFPISLALTQSHFKVHNDFMTVMSQASSMRCDMAQLTFFCIEYLTQLTGLEPLKSEITGSLEDNVPIINSTDNIRNLITSIENAGNNLRQLNTLQSKGPYIKKAYQILFESINKYRYYSVLEWPNISMIHVSLSVESTAISAKLFASSLISMESLHEIVEFVHTEQIINVVHNAYQSTDYITEACHQIEKQIKENCSNLRHTVLIIGICLAVIFFVAYTIAISMLSLKFNSNKRATAKCFLMIPKHVVSSVVDSFRRTSTSTFIDTVSDINNVSESHKNKQEENFLATLSSAVTNQWTVYGSVILISTYQFLVMICAIIGALYIYFSTSQMCEFCEIHSPFHNYIMMPYTETVLAINSLYLIVVADLHHPVVGITREDMIELGLKAAEKMKFYYSTLLFGNITLGVENIGYLSSQYIIDGFTNTKHYNFTDFSNFHAVYDSMSASSQFYLMNMIINRALARSKVEKMTLYNEHLTNIWHIAYAHFYMNYMRDVGLSLPNTTVADYEVIREKITIIYAILYLLAVFFFALSIIKLVNINSNIKWMIATMLQCPPEVLVASESVMRILSGSFKEIIYKAPNFSDNLYNTVTNDSDDAFLVTSTDTTIISASKACKDIFGMEPQSLIGKAFRELLVGSNGSTSMIHDQSADDFLNKLDTAISGRSSLTFTHMVKIGEEGSDPKYINITLTAFSKNGIVKSLIKAKGKLTMLSFVCQDVTENVTTDLKLIQERKKAEKMLQTIVPPKIVSLIDKNDPNISIVAQSASTICISIHDFDITVGSISASQTMSTLTRVYSEFDAIIERTEAMMKVKTVADLYLAVGGIMAGSNQPDTHAKECVQFGIDCVRKISEITKEIGLPLKLKIGVNTGGPVIAGLLNIDRPTFNVIGTPIEIALNLMTLGDPMMLHISRYVYELIFGASFKIREGKEIELKSGTISTYFIDPL</sequence>
<dbReference type="SMART" id="SM00044">
    <property type="entry name" value="CYCc"/>
    <property type="match status" value="1"/>
</dbReference>
<feature type="transmembrane region" description="Helical" evidence="2">
    <location>
        <begin position="638"/>
        <end position="658"/>
    </location>
</feature>
<evidence type="ECO:0000259" key="4">
    <source>
        <dbReference type="PROSITE" id="PS50125"/>
    </source>
</evidence>
<feature type="transmembrane region" description="Helical" evidence="2">
    <location>
        <begin position="184"/>
        <end position="207"/>
    </location>
</feature>
<dbReference type="Pfam" id="PF08448">
    <property type="entry name" value="PAS_4"/>
    <property type="match status" value="1"/>
</dbReference>
<dbReference type="InterPro" id="IPR001054">
    <property type="entry name" value="A/G_cyclase"/>
</dbReference>
<dbReference type="EMBL" id="MLAK01000217">
    <property type="protein sequence ID" value="OHT15513.1"/>
    <property type="molecule type" value="Genomic_DNA"/>
</dbReference>
<feature type="transmembrane region" description="Helical" evidence="2">
    <location>
        <begin position="853"/>
        <end position="875"/>
    </location>
</feature>
<dbReference type="GeneID" id="94825638"/>
<feature type="transmembrane region" description="Helical" evidence="2">
    <location>
        <begin position="108"/>
        <end position="134"/>
    </location>
</feature>
<dbReference type="PROSITE" id="PS50125">
    <property type="entry name" value="GUANYLATE_CYCLASE_2"/>
    <property type="match status" value="1"/>
</dbReference>
<feature type="domain" description="PAS" evidence="3">
    <location>
        <begin position="1231"/>
        <end position="1311"/>
    </location>
</feature>
<evidence type="ECO:0000313" key="6">
    <source>
        <dbReference type="Proteomes" id="UP000179807"/>
    </source>
</evidence>
<keyword evidence="2" id="KW-0472">Membrane</keyword>
<dbReference type="CDD" id="cd00130">
    <property type="entry name" value="PAS"/>
    <property type="match status" value="1"/>
</dbReference>
<protein>
    <recommendedName>
        <fullName evidence="7">Adenylate and Guanylate cyclase catalytic domain containing protein</fullName>
    </recommendedName>
</protein>
<feature type="transmembrane region" description="Helical" evidence="2">
    <location>
        <begin position="39"/>
        <end position="59"/>
    </location>
</feature>
<evidence type="ECO:0000256" key="2">
    <source>
        <dbReference type="SAM" id="Phobius"/>
    </source>
</evidence>
<feature type="transmembrane region" description="Helical" evidence="2">
    <location>
        <begin position="253"/>
        <end position="277"/>
    </location>
</feature>
<feature type="transmembrane region" description="Helical" evidence="2">
    <location>
        <begin position="146"/>
        <end position="164"/>
    </location>
</feature>
<feature type="transmembrane region" description="Helical" evidence="2">
    <location>
        <begin position="228"/>
        <end position="247"/>
    </location>
</feature>
<dbReference type="VEuPathDB" id="TrichDB:TRFO_02833"/>
<evidence type="ECO:0000256" key="1">
    <source>
        <dbReference type="SAM" id="MobiDB-lite"/>
    </source>
</evidence>
<dbReference type="PROSITE" id="PS50112">
    <property type="entry name" value="PAS"/>
    <property type="match status" value="1"/>
</dbReference>
<dbReference type="PANTHER" id="PTHR45655:SF13">
    <property type="entry name" value="SOLUBLE GUANYLATE CYCLASE GCY-32-RELATED"/>
    <property type="match status" value="1"/>
</dbReference>
<dbReference type="InterPro" id="IPR013656">
    <property type="entry name" value="PAS_4"/>
</dbReference>
<feature type="transmembrane region" description="Helical" evidence="2">
    <location>
        <begin position="308"/>
        <end position="328"/>
    </location>
</feature>
<keyword evidence="2" id="KW-1133">Transmembrane helix</keyword>
<dbReference type="GO" id="GO:0004383">
    <property type="term" value="F:guanylate cyclase activity"/>
    <property type="evidence" value="ECO:0007669"/>
    <property type="project" value="TreeGrafter"/>
</dbReference>
<dbReference type="GO" id="GO:0070482">
    <property type="term" value="P:response to oxygen levels"/>
    <property type="evidence" value="ECO:0007669"/>
    <property type="project" value="TreeGrafter"/>
</dbReference>
<keyword evidence="6" id="KW-1185">Reference proteome</keyword>
<organism evidence="5 6">
    <name type="scientific">Tritrichomonas foetus</name>
    <dbReference type="NCBI Taxonomy" id="1144522"/>
    <lineage>
        <taxon>Eukaryota</taxon>
        <taxon>Metamonada</taxon>
        <taxon>Parabasalia</taxon>
        <taxon>Tritrichomonadida</taxon>
        <taxon>Tritrichomonadidae</taxon>
        <taxon>Tritrichomonas</taxon>
    </lineage>
</organism>
<dbReference type="InterPro" id="IPR035965">
    <property type="entry name" value="PAS-like_dom_sf"/>
</dbReference>
<dbReference type="RefSeq" id="XP_068368649.1">
    <property type="nucleotide sequence ID" value="XM_068490934.1"/>
</dbReference>
<reference evidence="5" key="1">
    <citation type="submission" date="2016-10" db="EMBL/GenBank/DDBJ databases">
        <authorList>
            <person name="Benchimol M."/>
            <person name="Almeida L.G."/>
            <person name="Vasconcelos A.T."/>
            <person name="Perreira-Neves A."/>
            <person name="Rosa I.A."/>
            <person name="Tasca T."/>
            <person name="Bogo M.R."/>
            <person name="de Souza W."/>
        </authorList>
    </citation>
    <scope>NUCLEOTIDE SEQUENCE [LARGE SCALE GENOMIC DNA]</scope>
    <source>
        <strain evidence="5">K</strain>
    </source>
</reference>
<dbReference type="Gene3D" id="3.30.450.20">
    <property type="entry name" value="PAS domain"/>
    <property type="match status" value="1"/>
</dbReference>
<feature type="compositionally biased region" description="Polar residues" evidence="1">
    <location>
        <begin position="590"/>
        <end position="604"/>
    </location>
</feature>